<keyword evidence="8" id="KW-0732">Signal</keyword>
<dbReference type="InterPro" id="IPR058627">
    <property type="entry name" value="MdtA-like_C"/>
</dbReference>
<feature type="domain" description="Multidrug resistance protein MdtA-like beta-barrel" evidence="11">
    <location>
        <begin position="210"/>
        <end position="291"/>
    </location>
</feature>
<dbReference type="EMBL" id="FLUO01000003">
    <property type="protein sequence ID" value="SBW12973.1"/>
    <property type="molecule type" value="Genomic_DNA"/>
</dbReference>
<evidence type="ECO:0000256" key="7">
    <source>
        <dbReference type="SAM" id="Coils"/>
    </source>
</evidence>
<evidence type="ECO:0000256" key="2">
    <source>
        <dbReference type="ARBA" id="ARBA00009477"/>
    </source>
</evidence>
<proteinExistence type="inferred from homology"/>
<comment type="similarity">
    <text evidence="2">Belongs to the membrane fusion protein (MFP) (TC 8.A.1) family.</text>
</comment>
<organism evidence="13">
    <name type="scientific">uncultured Alphaproteobacteria bacterium</name>
    <dbReference type="NCBI Taxonomy" id="91750"/>
    <lineage>
        <taxon>Bacteria</taxon>
        <taxon>Pseudomonadati</taxon>
        <taxon>Pseudomonadota</taxon>
        <taxon>Alphaproteobacteria</taxon>
        <taxon>environmental samples</taxon>
    </lineage>
</organism>
<evidence type="ECO:0000259" key="12">
    <source>
        <dbReference type="Pfam" id="PF25967"/>
    </source>
</evidence>
<feature type="signal peptide" evidence="8">
    <location>
        <begin position="1"/>
        <end position="28"/>
    </location>
</feature>
<keyword evidence="7" id="KW-0175">Coiled coil</keyword>
<gene>
    <name evidence="13" type="ORF">KL86APRO_30464</name>
</gene>
<feature type="domain" description="Multidrug resistance protein MdtA-like C-terminal permuted SH3" evidence="12">
    <location>
        <begin position="296"/>
        <end position="354"/>
    </location>
</feature>
<protein>
    <submittedName>
        <fullName evidence="13">Efflux transporter, RND family, MFP subunit</fullName>
    </submittedName>
</protein>
<evidence type="ECO:0000256" key="1">
    <source>
        <dbReference type="ARBA" id="ARBA00004236"/>
    </source>
</evidence>
<dbReference type="Gene3D" id="2.40.420.20">
    <property type="match status" value="1"/>
</dbReference>
<dbReference type="PANTHER" id="PTHR30469">
    <property type="entry name" value="MULTIDRUG RESISTANCE PROTEIN MDTA"/>
    <property type="match status" value="1"/>
</dbReference>
<feature type="domain" description="Multidrug resistance protein MdtA-like barrel-sandwich hybrid" evidence="10">
    <location>
        <begin position="65"/>
        <end position="202"/>
    </location>
</feature>
<feature type="domain" description="Multidrug resistance protein MdtA-like alpha-helical hairpin" evidence="9">
    <location>
        <begin position="104"/>
        <end position="174"/>
    </location>
</feature>
<evidence type="ECO:0000256" key="4">
    <source>
        <dbReference type="ARBA" id="ARBA00022475"/>
    </source>
</evidence>
<accession>A0A212KMN8</accession>
<keyword evidence="6" id="KW-0472">Membrane</keyword>
<dbReference type="Gene3D" id="2.40.30.170">
    <property type="match status" value="1"/>
</dbReference>
<dbReference type="NCBIfam" id="TIGR01730">
    <property type="entry name" value="RND_mfp"/>
    <property type="match status" value="1"/>
</dbReference>
<comment type="subcellular location">
    <subcellularLocation>
        <location evidence="1">Cell membrane</location>
    </subcellularLocation>
</comment>
<dbReference type="Pfam" id="PF25944">
    <property type="entry name" value="Beta-barrel_RND"/>
    <property type="match status" value="1"/>
</dbReference>
<dbReference type="PANTHER" id="PTHR30469:SF36">
    <property type="entry name" value="BLL3903 PROTEIN"/>
    <property type="match status" value="1"/>
</dbReference>
<feature type="coiled-coil region" evidence="7">
    <location>
        <begin position="105"/>
        <end position="132"/>
    </location>
</feature>
<evidence type="ECO:0000313" key="13">
    <source>
        <dbReference type="EMBL" id="SBW12973.1"/>
    </source>
</evidence>
<name>A0A212KMN8_9PROT</name>
<reference evidence="13" key="1">
    <citation type="submission" date="2016-04" db="EMBL/GenBank/DDBJ databases">
        <authorList>
            <person name="Evans L.H."/>
            <person name="Alamgir A."/>
            <person name="Owens N."/>
            <person name="Weber N.D."/>
            <person name="Virtaneva K."/>
            <person name="Barbian K."/>
            <person name="Babar A."/>
            <person name="Rosenke K."/>
        </authorList>
    </citation>
    <scope>NUCLEOTIDE SEQUENCE</scope>
    <source>
        <strain evidence="13">86</strain>
    </source>
</reference>
<evidence type="ECO:0000259" key="11">
    <source>
        <dbReference type="Pfam" id="PF25944"/>
    </source>
</evidence>
<dbReference type="Pfam" id="PF25876">
    <property type="entry name" value="HH_MFP_RND"/>
    <property type="match status" value="1"/>
</dbReference>
<dbReference type="InterPro" id="IPR006143">
    <property type="entry name" value="RND_pump_MFP"/>
</dbReference>
<evidence type="ECO:0000256" key="3">
    <source>
        <dbReference type="ARBA" id="ARBA00022448"/>
    </source>
</evidence>
<evidence type="ECO:0000259" key="9">
    <source>
        <dbReference type="Pfam" id="PF25876"/>
    </source>
</evidence>
<dbReference type="InterPro" id="IPR058626">
    <property type="entry name" value="MdtA-like_b-barrel"/>
</dbReference>
<feature type="chain" id="PRO_5012668222" evidence="8">
    <location>
        <begin position="29"/>
        <end position="373"/>
    </location>
</feature>
<evidence type="ECO:0000256" key="6">
    <source>
        <dbReference type="ARBA" id="ARBA00023136"/>
    </source>
</evidence>
<evidence type="ECO:0000256" key="8">
    <source>
        <dbReference type="SAM" id="SignalP"/>
    </source>
</evidence>
<sequence length="373" mass="38905">MSGARFVRMVRFGLPLALAFALAPPADAAIRARQLAAAPVVTAKAERRDVPRLARTVGNVLASTTVQIRPQVEGRVVEAGFVEGQLVSAGDLLFRIDPRPFQAELDQALAMLARDQAQLDQARLELARQKDLSTRGVASAQRFEQAQAEAKALAASVAADAATVASARLRLGYTEIRSPIAGKTGAILVHPGNIVKANETALVSVSAIEPVRVAVTLPQQLLPVLQTRMREGGTDLLINVPGGAGDTLSGRVDFVGDVVDPLSGTIAVRATFSNADHRLVPGQFVTASIVLEVLKDAIAVPFEAVNTGQHGPYVYVVDAEGKAQVRDVAVLYADQGVAALKGDLAPGDAVVIDGQLRLAPGVPTVEAGGAARP</sequence>
<dbReference type="Gene3D" id="2.40.50.100">
    <property type="match status" value="1"/>
</dbReference>
<dbReference type="Gene3D" id="1.10.287.470">
    <property type="entry name" value="Helix hairpin bin"/>
    <property type="match status" value="1"/>
</dbReference>
<dbReference type="Pfam" id="PF25917">
    <property type="entry name" value="BSH_RND"/>
    <property type="match status" value="1"/>
</dbReference>
<dbReference type="GO" id="GO:1990281">
    <property type="term" value="C:efflux pump complex"/>
    <property type="evidence" value="ECO:0007669"/>
    <property type="project" value="TreeGrafter"/>
</dbReference>
<keyword evidence="3" id="KW-0813">Transport</keyword>
<evidence type="ECO:0000256" key="5">
    <source>
        <dbReference type="ARBA" id="ARBA00022519"/>
    </source>
</evidence>
<dbReference type="SUPFAM" id="SSF111369">
    <property type="entry name" value="HlyD-like secretion proteins"/>
    <property type="match status" value="1"/>
</dbReference>
<dbReference type="InterPro" id="IPR058625">
    <property type="entry name" value="MdtA-like_BSH"/>
</dbReference>
<dbReference type="AlphaFoldDB" id="A0A212KMN8"/>
<dbReference type="InterPro" id="IPR058624">
    <property type="entry name" value="MdtA-like_HH"/>
</dbReference>
<keyword evidence="5" id="KW-0997">Cell inner membrane</keyword>
<keyword evidence="4" id="KW-1003">Cell membrane</keyword>
<dbReference type="GO" id="GO:0015562">
    <property type="term" value="F:efflux transmembrane transporter activity"/>
    <property type="evidence" value="ECO:0007669"/>
    <property type="project" value="TreeGrafter"/>
</dbReference>
<dbReference type="Pfam" id="PF25967">
    <property type="entry name" value="RND-MFP_C"/>
    <property type="match status" value="1"/>
</dbReference>
<evidence type="ECO:0000259" key="10">
    <source>
        <dbReference type="Pfam" id="PF25917"/>
    </source>
</evidence>